<keyword evidence="3" id="KW-0732">Signal</keyword>
<dbReference type="Pfam" id="PF03372">
    <property type="entry name" value="Exo_endo_phos"/>
    <property type="match status" value="1"/>
</dbReference>
<dbReference type="InterPro" id="IPR017766">
    <property type="entry name" value="Sphingomyelinase/PLipase_C"/>
</dbReference>
<gene>
    <name evidence="7" type="ORF">OFUS_LOCUS13342</name>
</gene>
<dbReference type="SUPFAM" id="SSF56219">
    <property type="entry name" value="DNase I-like"/>
    <property type="match status" value="1"/>
</dbReference>
<dbReference type="AlphaFoldDB" id="A0A8J1V032"/>
<dbReference type="GO" id="GO:0004767">
    <property type="term" value="F:sphingomyelin phosphodiesterase activity"/>
    <property type="evidence" value="ECO:0007669"/>
    <property type="project" value="UniProtKB-EC"/>
</dbReference>
<dbReference type="PANTHER" id="PTHR16320">
    <property type="entry name" value="SPHINGOMYELINASE FAMILY MEMBER"/>
    <property type="match status" value="1"/>
</dbReference>
<dbReference type="InterPro" id="IPR038772">
    <property type="entry name" value="Sph/SMPD2-like"/>
</dbReference>
<evidence type="ECO:0000256" key="5">
    <source>
        <dbReference type="ARBA" id="ARBA00049371"/>
    </source>
</evidence>
<organism evidence="7 8">
    <name type="scientific">Owenia fusiformis</name>
    <name type="common">Polychaete worm</name>
    <dbReference type="NCBI Taxonomy" id="6347"/>
    <lineage>
        <taxon>Eukaryota</taxon>
        <taxon>Metazoa</taxon>
        <taxon>Spiralia</taxon>
        <taxon>Lophotrochozoa</taxon>
        <taxon>Annelida</taxon>
        <taxon>Polychaeta</taxon>
        <taxon>Sedentaria</taxon>
        <taxon>Canalipalpata</taxon>
        <taxon>Sabellida</taxon>
        <taxon>Oweniida</taxon>
        <taxon>Oweniidae</taxon>
        <taxon>Owenia</taxon>
    </lineage>
</organism>
<dbReference type="CDD" id="cd09078">
    <property type="entry name" value="nSMase"/>
    <property type="match status" value="1"/>
</dbReference>
<dbReference type="EMBL" id="CAIIXF020000006">
    <property type="protein sequence ID" value="CAH1787697.1"/>
    <property type="molecule type" value="Genomic_DNA"/>
</dbReference>
<evidence type="ECO:0000259" key="6">
    <source>
        <dbReference type="Pfam" id="PF03372"/>
    </source>
</evidence>
<dbReference type="EC" id="3.1.4.12" evidence="2"/>
<dbReference type="OrthoDB" id="10010057at2759"/>
<sequence>MSSTWLALLCLGALFLLIIPSYGQGPGDECEYEWDICVNNSECNPYAGICVADVPVATRPFVWIGDDPVCDRQTTDCQTYFDLDYDVSHPQGEFSTGWCASGTKHRCLSKVPPPLGAPSPANQLQVVTYNVAERDHSVSMDGQRERTCRIPRKLVELFPEADVFVFQEAFMGGCWDSLEGLDFRDLLFHNGFQHITETVDFEIDDPTIENGGIFVASRWPIMAIEQHIFENYVDIEADSLAAKGIGYAQIEKTVNDVSRIYNIFGTHMQAWDDTEEYDTVREQQAQEMFDFAAGLGISASEPVIFSGDFNADRNVKPGHMANIAAILQSTQPATVGALNVTYDPQTNDFVNAAYPNNPRSWLDYVIYSNNHLVPSQSSMQAVAITSDQPVTMCWCFNCPSLIGDYVFPNDPDCAETKQLTHLSDHHAVLGQFTFP</sequence>
<dbReference type="InterPro" id="IPR036691">
    <property type="entry name" value="Endo/exonu/phosph_ase_sf"/>
</dbReference>
<name>A0A8J1V032_OWEFU</name>
<evidence type="ECO:0000256" key="3">
    <source>
        <dbReference type="ARBA" id="ARBA00022729"/>
    </source>
</evidence>
<dbReference type="InterPro" id="IPR005135">
    <property type="entry name" value="Endo/exonuclease/phosphatase"/>
</dbReference>
<evidence type="ECO:0000256" key="1">
    <source>
        <dbReference type="ARBA" id="ARBA00006335"/>
    </source>
</evidence>
<comment type="catalytic activity">
    <reaction evidence="5">
        <text>N-(hexadecanoyl)-sphing-4-enine-1-phosphocholine + H2O = N-hexadecanoylsphing-4-enine + phosphocholine + H(+)</text>
        <dbReference type="Rhea" id="RHEA:45644"/>
        <dbReference type="ChEBI" id="CHEBI:15377"/>
        <dbReference type="ChEBI" id="CHEBI:15378"/>
        <dbReference type="ChEBI" id="CHEBI:72959"/>
        <dbReference type="ChEBI" id="CHEBI:78646"/>
        <dbReference type="ChEBI" id="CHEBI:295975"/>
    </reaction>
    <physiologicalReaction direction="left-to-right" evidence="5">
        <dbReference type="Rhea" id="RHEA:45645"/>
    </physiologicalReaction>
</comment>
<dbReference type="GO" id="GO:0005576">
    <property type="term" value="C:extracellular region"/>
    <property type="evidence" value="ECO:0007669"/>
    <property type="project" value="InterPro"/>
</dbReference>
<comment type="caution">
    <text evidence="7">The sequence shown here is derived from an EMBL/GenBank/DDBJ whole genome shotgun (WGS) entry which is preliminary data.</text>
</comment>
<dbReference type="Gene3D" id="3.60.10.10">
    <property type="entry name" value="Endonuclease/exonuclease/phosphatase"/>
    <property type="match status" value="1"/>
</dbReference>
<keyword evidence="8" id="KW-1185">Reference proteome</keyword>
<proteinExistence type="inferred from homology"/>
<evidence type="ECO:0000313" key="7">
    <source>
        <dbReference type="EMBL" id="CAH1787697.1"/>
    </source>
</evidence>
<reference evidence="7" key="1">
    <citation type="submission" date="2022-03" db="EMBL/GenBank/DDBJ databases">
        <authorList>
            <person name="Martin C."/>
        </authorList>
    </citation>
    <scope>NUCLEOTIDE SEQUENCE</scope>
</reference>
<evidence type="ECO:0000313" key="8">
    <source>
        <dbReference type="Proteomes" id="UP000749559"/>
    </source>
</evidence>
<comment type="similarity">
    <text evidence="1">Belongs to the neutral sphingomyelinase family.</text>
</comment>
<evidence type="ECO:0000256" key="4">
    <source>
        <dbReference type="ARBA" id="ARBA00022801"/>
    </source>
</evidence>
<keyword evidence="4" id="KW-0378">Hydrolase</keyword>
<feature type="domain" description="Endonuclease/exonuclease/phosphatase" evidence="6">
    <location>
        <begin position="128"/>
        <end position="380"/>
    </location>
</feature>
<accession>A0A8J1V032</accession>
<evidence type="ECO:0000256" key="2">
    <source>
        <dbReference type="ARBA" id="ARBA00012369"/>
    </source>
</evidence>
<dbReference type="PANTHER" id="PTHR16320:SF23">
    <property type="entry name" value="SPHINGOMYELINASE C 1"/>
    <property type="match status" value="1"/>
</dbReference>
<dbReference type="Proteomes" id="UP000749559">
    <property type="component" value="Unassembled WGS sequence"/>
</dbReference>
<protein>
    <recommendedName>
        <fullName evidence="2">sphingomyelin phosphodiesterase</fullName>
        <ecNumber evidence="2">3.1.4.12</ecNumber>
    </recommendedName>
</protein>